<comment type="caution">
    <text evidence="3">The sequence shown here is derived from an EMBL/GenBank/DDBJ whole genome shotgun (WGS) entry which is preliminary data.</text>
</comment>
<dbReference type="Pfam" id="PF08522">
    <property type="entry name" value="BT_3987-like_N"/>
    <property type="match status" value="1"/>
</dbReference>
<sequence length="345" mass="38974">MKFNHYIFGIVLVAGSLAACDNQDIEFDDYKFQAVYFGSQYPVRTLQLGDDEFMDLTLDNQHKFKIMATMGGTYSNNRNRIIDFVVDEGLCTNLFYADNDDPVLPMPKEYYQLASDQIVLPAGSELDGVEVKLTDAYFADDKALARNYVIPLRMTGVQGADSILSGLAGVDNPDLCVASDWIKAPRNYVLYCVRYVNPWHAVYVRRGKDKITDGTGTTTETIRHQEYVEKDEVVNVITSAYKKVRLPLTIKKDDGTDVNYELTLTFDENNQCTVSAEADNLEVSGSGKFVMDGEKQSIGGLDRNALYLDYQVKFKELNRTYVTTDTLVVRDRGVKPEYFSVKRVK</sequence>
<evidence type="ECO:0000313" key="3">
    <source>
        <dbReference type="EMBL" id="KAB6147351.1"/>
    </source>
</evidence>
<dbReference type="EMBL" id="WDED01000016">
    <property type="protein sequence ID" value="KAB6147351.1"/>
    <property type="molecule type" value="Genomic_DNA"/>
</dbReference>
<accession>A0A7J5PWD4</accession>
<gene>
    <name evidence="3" type="ORF">GA398_12075</name>
</gene>
<feature type="domain" description="BT-3987-like N-terminal" evidence="1">
    <location>
        <begin position="32"/>
        <end position="160"/>
    </location>
</feature>
<reference evidence="3 4" key="1">
    <citation type="journal article" date="2019" name="Nat. Med.">
        <title>A library of human gut bacterial isolates paired with longitudinal multiomics data enables mechanistic microbiome research.</title>
        <authorList>
            <person name="Poyet M."/>
            <person name="Groussin M."/>
            <person name="Gibbons S.M."/>
            <person name="Avila-Pacheco J."/>
            <person name="Jiang X."/>
            <person name="Kearney S.M."/>
            <person name="Perrotta A.R."/>
            <person name="Berdy B."/>
            <person name="Zhao S."/>
            <person name="Lieberman T.D."/>
            <person name="Swanson P.K."/>
            <person name="Smith M."/>
            <person name="Roesemann S."/>
            <person name="Alexander J.E."/>
            <person name="Rich S.A."/>
            <person name="Livny J."/>
            <person name="Vlamakis H."/>
            <person name="Clish C."/>
            <person name="Bullock K."/>
            <person name="Deik A."/>
            <person name="Scott J."/>
            <person name="Pierce K.A."/>
            <person name="Xavier R.J."/>
            <person name="Alm E.J."/>
        </authorList>
    </citation>
    <scope>NUCLEOTIDE SEQUENCE [LARGE SCALE GENOMIC DNA]</scope>
    <source>
        <strain evidence="3 4">BIOML-A58</strain>
    </source>
</reference>
<feature type="domain" description="DUF5627" evidence="2">
    <location>
        <begin position="198"/>
        <end position="333"/>
    </location>
</feature>
<dbReference type="Gene3D" id="2.40.128.420">
    <property type="match status" value="1"/>
</dbReference>
<dbReference type="InterPro" id="IPR040580">
    <property type="entry name" value="DUF5627"/>
</dbReference>
<dbReference type="Proteomes" id="UP000434604">
    <property type="component" value="Unassembled WGS sequence"/>
</dbReference>
<protein>
    <submittedName>
        <fullName evidence="3">DUF1735 domain-containing protein</fullName>
    </submittedName>
</protein>
<dbReference type="Pfam" id="PF18620">
    <property type="entry name" value="DUF5627"/>
    <property type="match status" value="1"/>
</dbReference>
<proteinExistence type="predicted"/>
<name>A0A7J5PWD4_9BACE</name>
<dbReference type="PROSITE" id="PS51257">
    <property type="entry name" value="PROKAR_LIPOPROTEIN"/>
    <property type="match status" value="1"/>
</dbReference>
<evidence type="ECO:0000259" key="1">
    <source>
        <dbReference type="Pfam" id="PF08522"/>
    </source>
</evidence>
<evidence type="ECO:0000313" key="4">
    <source>
        <dbReference type="Proteomes" id="UP000434604"/>
    </source>
</evidence>
<dbReference type="RefSeq" id="WP_151934774.1">
    <property type="nucleotide sequence ID" value="NZ_JBCHGU010000012.1"/>
</dbReference>
<evidence type="ECO:0000259" key="2">
    <source>
        <dbReference type="Pfam" id="PF18620"/>
    </source>
</evidence>
<dbReference type="Gene3D" id="2.60.40.1740">
    <property type="entry name" value="hypothetical protein (bacova_03559)"/>
    <property type="match status" value="1"/>
</dbReference>
<organism evidence="3 4">
    <name type="scientific">Bacteroides xylanisolvens</name>
    <dbReference type="NCBI Taxonomy" id="371601"/>
    <lineage>
        <taxon>Bacteria</taxon>
        <taxon>Pseudomonadati</taxon>
        <taxon>Bacteroidota</taxon>
        <taxon>Bacteroidia</taxon>
        <taxon>Bacteroidales</taxon>
        <taxon>Bacteroidaceae</taxon>
        <taxon>Bacteroides</taxon>
    </lineage>
</organism>
<dbReference type="AlphaFoldDB" id="A0A7J5PWD4"/>
<dbReference type="InterPro" id="IPR013728">
    <property type="entry name" value="BT_3987-like_N"/>
</dbReference>